<accession>A0ABS8T5L6</accession>
<evidence type="ECO:0000313" key="2">
    <source>
        <dbReference type="Proteomes" id="UP000823775"/>
    </source>
</evidence>
<dbReference type="Proteomes" id="UP000823775">
    <property type="component" value="Unassembled WGS sequence"/>
</dbReference>
<feature type="non-terminal residue" evidence="1">
    <location>
        <position position="68"/>
    </location>
</feature>
<dbReference type="EMBL" id="JACEIK010001163">
    <property type="protein sequence ID" value="MCD7466679.1"/>
    <property type="molecule type" value="Genomic_DNA"/>
</dbReference>
<proteinExistence type="predicted"/>
<name>A0ABS8T5L6_DATST</name>
<gene>
    <name evidence="1" type="ORF">HAX54_003605</name>
</gene>
<keyword evidence="2" id="KW-1185">Reference proteome</keyword>
<reference evidence="1 2" key="1">
    <citation type="journal article" date="2021" name="BMC Genomics">
        <title>Datura genome reveals duplications of psychoactive alkaloid biosynthetic genes and high mutation rate following tissue culture.</title>
        <authorList>
            <person name="Rajewski A."/>
            <person name="Carter-House D."/>
            <person name="Stajich J."/>
            <person name="Litt A."/>
        </authorList>
    </citation>
    <scope>NUCLEOTIDE SEQUENCE [LARGE SCALE GENOMIC DNA]</scope>
    <source>
        <strain evidence="1">AR-01</strain>
    </source>
</reference>
<protein>
    <submittedName>
        <fullName evidence="1">Uncharacterized protein</fullName>
    </submittedName>
</protein>
<organism evidence="1 2">
    <name type="scientific">Datura stramonium</name>
    <name type="common">Jimsonweed</name>
    <name type="synonym">Common thornapple</name>
    <dbReference type="NCBI Taxonomy" id="4076"/>
    <lineage>
        <taxon>Eukaryota</taxon>
        <taxon>Viridiplantae</taxon>
        <taxon>Streptophyta</taxon>
        <taxon>Embryophyta</taxon>
        <taxon>Tracheophyta</taxon>
        <taxon>Spermatophyta</taxon>
        <taxon>Magnoliopsida</taxon>
        <taxon>eudicotyledons</taxon>
        <taxon>Gunneridae</taxon>
        <taxon>Pentapetalae</taxon>
        <taxon>asterids</taxon>
        <taxon>lamiids</taxon>
        <taxon>Solanales</taxon>
        <taxon>Solanaceae</taxon>
        <taxon>Solanoideae</taxon>
        <taxon>Datureae</taxon>
        <taxon>Datura</taxon>
    </lineage>
</organism>
<sequence length="68" mass="7976">MCREQTHEEALHRASFDDIKEALEILISQHMSMIEHIATQESRRPAKDLNHNDIQRCWWTSANYGAPN</sequence>
<evidence type="ECO:0000313" key="1">
    <source>
        <dbReference type="EMBL" id="MCD7466679.1"/>
    </source>
</evidence>
<comment type="caution">
    <text evidence="1">The sequence shown here is derived from an EMBL/GenBank/DDBJ whole genome shotgun (WGS) entry which is preliminary data.</text>
</comment>